<organism evidence="1 2">
    <name type="scientific">Armillaria solidipes</name>
    <dbReference type="NCBI Taxonomy" id="1076256"/>
    <lineage>
        <taxon>Eukaryota</taxon>
        <taxon>Fungi</taxon>
        <taxon>Dikarya</taxon>
        <taxon>Basidiomycota</taxon>
        <taxon>Agaricomycotina</taxon>
        <taxon>Agaricomycetes</taxon>
        <taxon>Agaricomycetidae</taxon>
        <taxon>Agaricales</taxon>
        <taxon>Marasmiineae</taxon>
        <taxon>Physalacriaceae</taxon>
        <taxon>Armillaria</taxon>
    </lineage>
</organism>
<name>A0A2H3B853_9AGAR</name>
<gene>
    <name evidence="1" type="ORF">ARMSODRAFT_961598</name>
</gene>
<reference evidence="2" key="1">
    <citation type="journal article" date="2017" name="Nat. Ecol. Evol.">
        <title>Genome expansion and lineage-specific genetic innovations in the forest pathogenic fungi Armillaria.</title>
        <authorList>
            <person name="Sipos G."/>
            <person name="Prasanna A.N."/>
            <person name="Walter M.C."/>
            <person name="O'Connor E."/>
            <person name="Balint B."/>
            <person name="Krizsan K."/>
            <person name="Kiss B."/>
            <person name="Hess J."/>
            <person name="Varga T."/>
            <person name="Slot J."/>
            <person name="Riley R."/>
            <person name="Boka B."/>
            <person name="Rigling D."/>
            <person name="Barry K."/>
            <person name="Lee J."/>
            <person name="Mihaltcheva S."/>
            <person name="LaButti K."/>
            <person name="Lipzen A."/>
            <person name="Waldron R."/>
            <person name="Moloney N.M."/>
            <person name="Sperisen C."/>
            <person name="Kredics L."/>
            <person name="Vagvoelgyi C."/>
            <person name="Patrignani A."/>
            <person name="Fitzpatrick D."/>
            <person name="Nagy I."/>
            <person name="Doyle S."/>
            <person name="Anderson J.B."/>
            <person name="Grigoriev I.V."/>
            <person name="Gueldener U."/>
            <person name="Muensterkoetter M."/>
            <person name="Nagy L.G."/>
        </authorList>
    </citation>
    <scope>NUCLEOTIDE SEQUENCE [LARGE SCALE GENOMIC DNA]</scope>
    <source>
        <strain evidence="2">28-4</strain>
    </source>
</reference>
<evidence type="ECO:0000313" key="1">
    <source>
        <dbReference type="EMBL" id="PBK65044.1"/>
    </source>
</evidence>
<sequence length="580" mass="66663">MSTSSPLNWEPCSGCSCSNHRLPSYHFPTENATSLYLERLTHCNDPPSPTEADELRWTVLSYEQQLHNLTTEEEKLQQMLTKIHDTVKEKACLLHREKERVLAAINNRKRVLSPVRRLPVEILFQIFLHTIEFPVRRTQDSDSDVLWDFHPTDNPVWSLERVSKQWRMVAMSSPQLWSYINIILTEDNFEDQSYARRLGEQCSRARNYPLSVSIADEDIEPIDFPPHLAGILFTISRDIRELHLFLCSATFIEIDRLQLSLPSLERLSLHSLETDEFDEGLHLLRTSPKLRFLKVFDVDKPSSHFVLPWHQIVAYKSNHTHTSSFRMGPTSYHHLKVLRELTQLEEYTLCCQDPTIEEQFNDEAFPLTCTNIRSMKIFSHIRHSESDSDTALKQILVRLALPSLASLKVDCLSREAPGTFTAIRELIAKTQCPITILHFDHGFILEEDFLHILRKSPTLEDVRLTHVDVSLNKTLAELTPKLDGTRILAPRLQTLHLGGSVVFDINVFVNMVVSRWNLASLRIPYGVQRLCEVNLCQLVPIDGPSDDINAVTALSTLDAYMEEGLRVTFSTEYMLNTGEQ</sequence>
<dbReference type="AlphaFoldDB" id="A0A2H3B853"/>
<accession>A0A2H3B853</accession>
<dbReference type="EMBL" id="KZ293448">
    <property type="protein sequence ID" value="PBK65044.1"/>
    <property type="molecule type" value="Genomic_DNA"/>
</dbReference>
<dbReference type="InterPro" id="IPR032675">
    <property type="entry name" value="LRR_dom_sf"/>
</dbReference>
<dbReference type="STRING" id="1076256.A0A2H3B853"/>
<keyword evidence="2" id="KW-1185">Reference proteome</keyword>
<dbReference type="Gene3D" id="3.80.10.10">
    <property type="entry name" value="Ribonuclease Inhibitor"/>
    <property type="match status" value="1"/>
</dbReference>
<evidence type="ECO:0000313" key="2">
    <source>
        <dbReference type="Proteomes" id="UP000218334"/>
    </source>
</evidence>
<proteinExistence type="predicted"/>
<protein>
    <submittedName>
        <fullName evidence="1">Uncharacterized protein</fullName>
    </submittedName>
</protein>
<dbReference type="Proteomes" id="UP000218334">
    <property type="component" value="Unassembled WGS sequence"/>
</dbReference>